<dbReference type="PANTHER" id="PTHR12585">
    <property type="entry name" value="SCC1 / RAD21 FAMILY MEMBER"/>
    <property type="match status" value="1"/>
</dbReference>
<evidence type="ECO:0000313" key="12">
    <source>
        <dbReference type="Proteomes" id="UP001345219"/>
    </source>
</evidence>
<keyword evidence="4" id="KW-0131">Cell cycle</keyword>
<evidence type="ECO:0000313" key="11">
    <source>
        <dbReference type="EMBL" id="KAK4770726.1"/>
    </source>
</evidence>
<feature type="domain" description="Rad21/Rec8-like protein N-terminal" evidence="10">
    <location>
        <begin position="1"/>
        <end position="101"/>
    </location>
</feature>
<dbReference type="InterPro" id="IPR036390">
    <property type="entry name" value="WH_DNA-bd_sf"/>
</dbReference>
<comment type="subcellular location">
    <subcellularLocation>
        <location evidence="1">Nucleus</location>
    </subcellularLocation>
</comment>
<name>A0AAN7KP03_9MYRT</name>
<dbReference type="SUPFAM" id="SSF46785">
    <property type="entry name" value="Winged helix' DNA-binding domain"/>
    <property type="match status" value="1"/>
</dbReference>
<gene>
    <name evidence="11" type="ORF">SAY87_031258</name>
</gene>
<dbReference type="FunFam" id="1.10.10.580:FF:000002">
    <property type="entry name" value="Sister chromatid cohesion 1 protein 4"/>
    <property type="match status" value="1"/>
</dbReference>
<keyword evidence="5" id="KW-0159">Chromosome partition</keyword>
<evidence type="ECO:0000256" key="8">
    <source>
        <dbReference type="SAM" id="MobiDB-lite"/>
    </source>
</evidence>
<dbReference type="InterPro" id="IPR039781">
    <property type="entry name" value="Rad21/Rec8-like"/>
</dbReference>
<dbReference type="PANTHER" id="PTHR12585:SF69">
    <property type="entry name" value="FI11703P"/>
    <property type="match status" value="1"/>
</dbReference>
<feature type="region of interest" description="Disordered" evidence="8">
    <location>
        <begin position="289"/>
        <end position="328"/>
    </location>
</feature>
<evidence type="ECO:0000256" key="2">
    <source>
        <dbReference type="ARBA" id="ARBA00009870"/>
    </source>
</evidence>
<evidence type="ECO:0000256" key="1">
    <source>
        <dbReference type="ARBA" id="ARBA00004123"/>
    </source>
</evidence>
<accession>A0AAN7KP03</accession>
<dbReference type="InterPro" id="IPR023093">
    <property type="entry name" value="ScpA-like_C"/>
</dbReference>
<dbReference type="Gene3D" id="1.10.10.580">
    <property type="entry name" value="Structural maintenance of chromosome 1. Chain E"/>
    <property type="match status" value="1"/>
</dbReference>
<dbReference type="Proteomes" id="UP001345219">
    <property type="component" value="Chromosome 24"/>
</dbReference>
<evidence type="ECO:0000256" key="7">
    <source>
        <dbReference type="ARBA" id="ARBA00064543"/>
    </source>
</evidence>
<evidence type="ECO:0000256" key="3">
    <source>
        <dbReference type="ARBA" id="ARBA00022618"/>
    </source>
</evidence>
<dbReference type="GO" id="GO:0007059">
    <property type="term" value="P:chromosome segregation"/>
    <property type="evidence" value="ECO:0007669"/>
    <property type="project" value="UniProtKB-KW"/>
</dbReference>
<dbReference type="GO" id="GO:0051301">
    <property type="term" value="P:cell division"/>
    <property type="evidence" value="ECO:0007669"/>
    <property type="project" value="UniProtKB-KW"/>
</dbReference>
<feature type="compositionally biased region" description="Basic and acidic residues" evidence="8">
    <location>
        <begin position="819"/>
        <end position="829"/>
    </location>
</feature>
<evidence type="ECO:0000256" key="5">
    <source>
        <dbReference type="ARBA" id="ARBA00022829"/>
    </source>
</evidence>
<keyword evidence="12" id="KW-1185">Reference proteome</keyword>
<feature type="region of interest" description="Disordered" evidence="8">
    <location>
        <begin position="189"/>
        <end position="211"/>
    </location>
</feature>
<reference evidence="11 12" key="1">
    <citation type="journal article" date="2023" name="Hortic Res">
        <title>Pangenome of water caltrop reveals structural variations and asymmetric subgenome divergence after allopolyploidization.</title>
        <authorList>
            <person name="Zhang X."/>
            <person name="Chen Y."/>
            <person name="Wang L."/>
            <person name="Yuan Y."/>
            <person name="Fang M."/>
            <person name="Shi L."/>
            <person name="Lu R."/>
            <person name="Comes H.P."/>
            <person name="Ma Y."/>
            <person name="Chen Y."/>
            <person name="Huang G."/>
            <person name="Zhou Y."/>
            <person name="Zheng Z."/>
            <person name="Qiu Y."/>
        </authorList>
    </citation>
    <scope>NUCLEOTIDE SEQUENCE [LARGE SCALE GENOMIC DNA]</scope>
    <source>
        <tissue evidence="11">Roots</tissue>
    </source>
</reference>
<dbReference type="GO" id="GO:0005634">
    <property type="term" value="C:nucleus"/>
    <property type="evidence" value="ECO:0007669"/>
    <property type="project" value="UniProtKB-SubCell"/>
</dbReference>
<feature type="compositionally biased region" description="Polar residues" evidence="8">
    <location>
        <begin position="308"/>
        <end position="328"/>
    </location>
</feature>
<feature type="region of interest" description="Disordered" evidence="8">
    <location>
        <begin position="724"/>
        <end position="758"/>
    </location>
</feature>
<dbReference type="CDD" id="cd21793">
    <property type="entry name" value="Rad21_Rec8_M_AtSYN1-like"/>
    <property type="match status" value="1"/>
</dbReference>
<evidence type="ECO:0000256" key="4">
    <source>
        <dbReference type="ARBA" id="ARBA00022776"/>
    </source>
</evidence>
<comment type="caution">
    <text evidence="11">The sequence shown here is derived from an EMBL/GenBank/DDBJ whole genome shotgun (WGS) entry which is preliminary data.</text>
</comment>
<evidence type="ECO:0000259" key="9">
    <source>
        <dbReference type="Pfam" id="PF04824"/>
    </source>
</evidence>
<feature type="compositionally biased region" description="Basic and acidic residues" evidence="8">
    <location>
        <begin position="739"/>
        <end position="755"/>
    </location>
</feature>
<dbReference type="InterPro" id="IPR006910">
    <property type="entry name" value="Rad21_Rec8_N"/>
</dbReference>
<comment type="similarity">
    <text evidence="2">Belongs to the rad21 family.</text>
</comment>
<feature type="compositionally biased region" description="Basic and acidic residues" evidence="8">
    <location>
        <begin position="289"/>
        <end position="307"/>
    </location>
</feature>
<proteinExistence type="inferred from homology"/>
<comment type="subunit">
    <text evidence="7">Component of the cohesin complex.</text>
</comment>
<feature type="domain" description="Rad21/Rec8-like protein C-terminal eukaryotic" evidence="9">
    <location>
        <begin position="1116"/>
        <end position="1161"/>
    </location>
</feature>
<sequence>MFYSQFILAKKGPLGTIWIAAHLERKLRKNQVADTDIGVSVDSIIFPDVPIALRLSSHLLLGVVRIYSRKVNYLFDDCSEALLKVKQAFRSAAVDLPPEESTAPYHSITLPETFDLDDFELPDNEVYQGNYVDHHVSAKEQITLQDTMERVVYSTSQFGLDERFGDGDTSQIGLDLNEDDLLGKATTPMNDGVVDDQHKESSPSMTPFEADENNDFNIYYGLGSTPENNGGYEVEAIDEKPGLREYAEAPATPMLVEELNLSNVQEALVSDDHLEAEAHIIYGELKLKQPEKKSHTDPAADSFDHSSAEGSLPSTSFTEPDRSVLSSSKCHNGIMDVLEGTGGIRSGIEKIEGTSLGIDGQAETQNAEKLEARPDENAGFSYSSPVYFELEKQCSAVVDGAVTMEDSLKKSSDVLGSHYSTEVADGLEVHEEIKDQDASSVLQEDTQAKFTKGLHPCNSNVDHQDKSLFKGDKQCPATDAIEVNVDGNLPVEPALIGKVQIHAGELLDQFYKEANLDLPAPEKMLSVSDTYANKPNDLLLELTPNKEDAGEGTKQISGRKHDLTESQVTVHSLESFGLSRSKQTGVSIPDDDDLLSSILVGRRSSALKMKPTPAPLEIVTSKRPRIAQRASASKRKVHLDETMVLHGDMIRQQLVSTEELRRMRKKAPCTMSEVSMLRRQFLEDEIFGEPTLAGLSSELFYMHKETYDVSRTKICALDKVTAPAEATKESSVQSDVIGESEKRVSNGPSQHRDDGETLASETLQRDWIYLDDVFATDARIMDSEMLLGPMDVDERRAEGADAVSQSVVSEPDMLVSRDLPPEDRPKQPDDSAAETNLMDKEGDDGTSHLSPEHILIEQSLGKNSSEANVLIEGKDVVPELPGDNFVSESALHSGICCSVDAESNMPHDHGDISRGTLLAEPEEHGIQMLVEENEDTERLKKPGDYAETDFPNSGLLKGDLGHSTEHVDTQCSPLIDIEGERLHEDILGWEEKVTDGHADLETMTIGIDTGSFSVIFFLCTIIHGVKQSMWSRMLPSALYVFIYLDFMHVLILHSTEFLNVDDDEVDEDNEHLSDAEDSRVLDNSGWSSRTRSVAKYLQTLFDKEAAVRGKSILPMDSLLAGKTRKEASRMFFESLVLKTRDYIQVEQEKPFDNINMKPRTKLMKSQF</sequence>
<feature type="region of interest" description="Disordered" evidence="8">
    <location>
        <begin position="797"/>
        <end position="849"/>
    </location>
</feature>
<dbReference type="InterPro" id="IPR006909">
    <property type="entry name" value="Rad21/Rec8_C_eu"/>
</dbReference>
<dbReference type="AlphaFoldDB" id="A0AAN7KP03"/>
<dbReference type="GO" id="GO:1990414">
    <property type="term" value="P:replication-born double-strand break repair via sister chromatid exchange"/>
    <property type="evidence" value="ECO:0007669"/>
    <property type="project" value="TreeGrafter"/>
</dbReference>
<evidence type="ECO:0000256" key="6">
    <source>
        <dbReference type="ARBA" id="ARBA00023242"/>
    </source>
</evidence>
<dbReference type="EMBL" id="JAXIOK010000005">
    <property type="protein sequence ID" value="KAK4770726.1"/>
    <property type="molecule type" value="Genomic_DNA"/>
</dbReference>
<evidence type="ECO:0008006" key="13">
    <source>
        <dbReference type="Google" id="ProtNLM"/>
    </source>
</evidence>
<dbReference type="GO" id="GO:0007062">
    <property type="term" value="P:sister chromatid cohesion"/>
    <property type="evidence" value="ECO:0007669"/>
    <property type="project" value="InterPro"/>
</dbReference>
<keyword evidence="3" id="KW-0132">Cell division</keyword>
<feature type="compositionally biased region" description="Basic and acidic residues" evidence="8">
    <location>
        <begin position="837"/>
        <end position="849"/>
    </location>
</feature>
<keyword evidence="4" id="KW-0498">Mitosis</keyword>
<dbReference type="GO" id="GO:0008278">
    <property type="term" value="C:cohesin complex"/>
    <property type="evidence" value="ECO:0007669"/>
    <property type="project" value="InterPro"/>
</dbReference>
<dbReference type="Pfam" id="PF04824">
    <property type="entry name" value="Rad21_Rec8"/>
    <property type="match status" value="1"/>
</dbReference>
<dbReference type="Pfam" id="PF04825">
    <property type="entry name" value="Rad21_Rec8_N"/>
    <property type="match status" value="1"/>
</dbReference>
<protein>
    <recommendedName>
        <fullName evidence="13">Sister chromatid cohesion 1 protein 4-like</fullName>
    </recommendedName>
</protein>
<evidence type="ECO:0000259" key="10">
    <source>
        <dbReference type="Pfam" id="PF04825"/>
    </source>
</evidence>
<organism evidence="11 12">
    <name type="scientific">Trapa incisa</name>
    <dbReference type="NCBI Taxonomy" id="236973"/>
    <lineage>
        <taxon>Eukaryota</taxon>
        <taxon>Viridiplantae</taxon>
        <taxon>Streptophyta</taxon>
        <taxon>Embryophyta</taxon>
        <taxon>Tracheophyta</taxon>
        <taxon>Spermatophyta</taxon>
        <taxon>Magnoliopsida</taxon>
        <taxon>eudicotyledons</taxon>
        <taxon>Gunneridae</taxon>
        <taxon>Pentapetalae</taxon>
        <taxon>rosids</taxon>
        <taxon>malvids</taxon>
        <taxon>Myrtales</taxon>
        <taxon>Lythraceae</taxon>
        <taxon>Trapa</taxon>
    </lineage>
</organism>
<keyword evidence="6" id="KW-0539">Nucleus</keyword>
<dbReference type="GO" id="GO:0003682">
    <property type="term" value="F:chromatin binding"/>
    <property type="evidence" value="ECO:0007669"/>
    <property type="project" value="TreeGrafter"/>
</dbReference>